<dbReference type="OrthoDB" id="5141003at2"/>
<accession>A0A2R5FR60</accession>
<dbReference type="GO" id="GO:0080120">
    <property type="term" value="P:CAAX-box protein maturation"/>
    <property type="evidence" value="ECO:0007669"/>
    <property type="project" value="UniProtKB-ARBA"/>
</dbReference>
<organism evidence="3 4">
    <name type="scientific">Nostoc commune NIES-4072</name>
    <dbReference type="NCBI Taxonomy" id="2005467"/>
    <lineage>
        <taxon>Bacteria</taxon>
        <taxon>Bacillati</taxon>
        <taxon>Cyanobacteriota</taxon>
        <taxon>Cyanophyceae</taxon>
        <taxon>Nostocales</taxon>
        <taxon>Nostocaceae</taxon>
        <taxon>Nostoc</taxon>
    </lineage>
</organism>
<keyword evidence="1" id="KW-0472">Membrane</keyword>
<name>A0A2R5FR60_NOSCO</name>
<keyword evidence="4" id="KW-1185">Reference proteome</keyword>
<dbReference type="Proteomes" id="UP000245124">
    <property type="component" value="Unassembled WGS sequence"/>
</dbReference>
<evidence type="ECO:0000259" key="2">
    <source>
        <dbReference type="Pfam" id="PF02517"/>
    </source>
</evidence>
<dbReference type="RefSeq" id="WP_109010800.1">
    <property type="nucleotide sequence ID" value="NZ_BDUD01000001.1"/>
</dbReference>
<dbReference type="Pfam" id="PF02517">
    <property type="entry name" value="Rce1-like"/>
    <property type="match status" value="1"/>
</dbReference>
<gene>
    <name evidence="3" type="ORF">NIES4072_44670</name>
</gene>
<evidence type="ECO:0000313" key="3">
    <source>
        <dbReference type="EMBL" id="GBG20785.1"/>
    </source>
</evidence>
<keyword evidence="1" id="KW-1133">Transmembrane helix</keyword>
<feature type="transmembrane region" description="Helical" evidence="1">
    <location>
        <begin position="21"/>
        <end position="41"/>
    </location>
</feature>
<comment type="caution">
    <text evidence="3">The sequence shown here is derived from an EMBL/GenBank/DDBJ whole genome shotgun (WGS) entry which is preliminary data.</text>
</comment>
<dbReference type="InterPro" id="IPR003675">
    <property type="entry name" value="Rce1/LyrA-like_dom"/>
</dbReference>
<dbReference type="AlphaFoldDB" id="A0A2R5FR60"/>
<feature type="domain" description="CAAX prenyl protease 2/Lysostaphin resistance protein A-like" evidence="2">
    <location>
        <begin position="58"/>
        <end position="150"/>
    </location>
</feature>
<dbReference type="EMBL" id="BDUD01000001">
    <property type="protein sequence ID" value="GBG20785.1"/>
    <property type="molecule type" value="Genomic_DNA"/>
</dbReference>
<feature type="transmembrane region" description="Helical" evidence="1">
    <location>
        <begin position="93"/>
        <end position="111"/>
    </location>
</feature>
<sequence>MINLIIRRLTTALSTFPTITNLLELILPLTGLTILLLFIGFQSEFLKLHILEKSWQEIVKIIVFSFFIPGLSEEIVFRVLFLPHPTENPSLKTQIIWIIITLVAFIIYHPFQGLTWNPGGYEVFINPNFLILAALLGVICTIAYLISGSI</sequence>
<reference evidence="3 4" key="1">
    <citation type="submission" date="2017-06" db="EMBL/GenBank/DDBJ databases">
        <title>Genome sequencing of cyanobaciteial culture collection at National Institute for Environmental Studies (NIES).</title>
        <authorList>
            <person name="Hirose Y."/>
            <person name="Shimura Y."/>
            <person name="Fujisawa T."/>
            <person name="Nakamura Y."/>
            <person name="Kawachi M."/>
        </authorList>
    </citation>
    <scope>NUCLEOTIDE SEQUENCE [LARGE SCALE GENOMIC DNA]</scope>
    <source>
        <strain evidence="3 4">NIES-4072</strain>
    </source>
</reference>
<feature type="transmembrane region" description="Helical" evidence="1">
    <location>
        <begin position="61"/>
        <end position="81"/>
    </location>
</feature>
<keyword evidence="1" id="KW-0812">Transmembrane</keyword>
<feature type="transmembrane region" description="Helical" evidence="1">
    <location>
        <begin position="123"/>
        <end position="146"/>
    </location>
</feature>
<evidence type="ECO:0000256" key="1">
    <source>
        <dbReference type="SAM" id="Phobius"/>
    </source>
</evidence>
<proteinExistence type="predicted"/>
<protein>
    <submittedName>
        <fullName evidence="3">Abortive infection protein</fullName>
    </submittedName>
</protein>
<dbReference type="GO" id="GO:0004175">
    <property type="term" value="F:endopeptidase activity"/>
    <property type="evidence" value="ECO:0007669"/>
    <property type="project" value="UniProtKB-ARBA"/>
</dbReference>
<evidence type="ECO:0000313" key="4">
    <source>
        <dbReference type="Proteomes" id="UP000245124"/>
    </source>
</evidence>